<dbReference type="Proteomes" id="UP000276133">
    <property type="component" value="Unassembled WGS sequence"/>
</dbReference>
<comment type="caution">
    <text evidence="1">The sequence shown here is derived from an EMBL/GenBank/DDBJ whole genome shotgun (WGS) entry which is preliminary data.</text>
</comment>
<dbReference type="AlphaFoldDB" id="A0A3M7P2U4"/>
<proteinExistence type="predicted"/>
<evidence type="ECO:0000313" key="2">
    <source>
        <dbReference type="Proteomes" id="UP000276133"/>
    </source>
</evidence>
<reference evidence="1 2" key="1">
    <citation type="journal article" date="2018" name="Sci. Rep.">
        <title>Genomic signatures of local adaptation to the degree of environmental predictability in rotifers.</title>
        <authorList>
            <person name="Franch-Gras L."/>
            <person name="Hahn C."/>
            <person name="Garcia-Roger E.M."/>
            <person name="Carmona M.J."/>
            <person name="Serra M."/>
            <person name="Gomez A."/>
        </authorList>
    </citation>
    <scope>NUCLEOTIDE SEQUENCE [LARGE SCALE GENOMIC DNA]</scope>
    <source>
        <strain evidence="1">HYR1</strain>
    </source>
</reference>
<evidence type="ECO:0000313" key="1">
    <source>
        <dbReference type="EMBL" id="RMZ93323.1"/>
    </source>
</evidence>
<dbReference type="EMBL" id="REGN01013896">
    <property type="protein sequence ID" value="RMZ93323.1"/>
    <property type="molecule type" value="Genomic_DNA"/>
</dbReference>
<organism evidence="1 2">
    <name type="scientific">Brachionus plicatilis</name>
    <name type="common">Marine rotifer</name>
    <name type="synonym">Brachionus muelleri</name>
    <dbReference type="NCBI Taxonomy" id="10195"/>
    <lineage>
        <taxon>Eukaryota</taxon>
        <taxon>Metazoa</taxon>
        <taxon>Spiralia</taxon>
        <taxon>Gnathifera</taxon>
        <taxon>Rotifera</taxon>
        <taxon>Eurotatoria</taxon>
        <taxon>Monogononta</taxon>
        <taxon>Pseudotrocha</taxon>
        <taxon>Ploima</taxon>
        <taxon>Brachionidae</taxon>
        <taxon>Brachionus</taxon>
    </lineage>
</organism>
<gene>
    <name evidence="1" type="ORF">BpHYR1_017988</name>
</gene>
<protein>
    <submittedName>
        <fullName evidence="1">Uncharacterized protein</fullName>
    </submittedName>
</protein>
<accession>A0A3M7P2U4</accession>
<name>A0A3M7P2U4_BRAPC</name>
<keyword evidence="2" id="KW-1185">Reference proteome</keyword>
<sequence>MGTFNCLKKGFTIKTVRDSLGFSRSNFFISEVKVENWIGTGPSHSPINWSLSEDCEKICFEKIWIRFCLTEIIIFLKINFTDRMGERRICSDVQW</sequence>